<dbReference type="PROSITE" id="PS00374">
    <property type="entry name" value="MGMT"/>
    <property type="match status" value="1"/>
</dbReference>
<evidence type="ECO:0000313" key="8">
    <source>
        <dbReference type="EMBL" id="MBK9797872.1"/>
    </source>
</evidence>
<keyword evidence="4" id="KW-0227">DNA damage</keyword>
<dbReference type="GO" id="GO:0003908">
    <property type="term" value="F:methylated-DNA-[protein]-cysteine S-methyltransferase activity"/>
    <property type="evidence" value="ECO:0007669"/>
    <property type="project" value="UniProtKB-EC"/>
</dbReference>
<dbReference type="InterPro" id="IPR036388">
    <property type="entry name" value="WH-like_DNA-bd_sf"/>
</dbReference>
<evidence type="ECO:0000256" key="3">
    <source>
        <dbReference type="ARBA" id="ARBA00022679"/>
    </source>
</evidence>
<accession>A0A9D7SHN9</accession>
<comment type="catalytic activity">
    <reaction evidence="1">
        <text>a 4-O-methyl-thymidine in DNA + L-cysteinyl-[protein] = a thymidine in DNA + S-methyl-L-cysteinyl-[protein]</text>
        <dbReference type="Rhea" id="RHEA:53428"/>
        <dbReference type="Rhea" id="RHEA-COMP:10131"/>
        <dbReference type="Rhea" id="RHEA-COMP:10132"/>
        <dbReference type="Rhea" id="RHEA-COMP:13555"/>
        <dbReference type="Rhea" id="RHEA-COMP:13556"/>
        <dbReference type="ChEBI" id="CHEBI:29950"/>
        <dbReference type="ChEBI" id="CHEBI:82612"/>
        <dbReference type="ChEBI" id="CHEBI:137386"/>
        <dbReference type="ChEBI" id="CHEBI:137387"/>
        <dbReference type="EC" id="2.1.1.63"/>
    </reaction>
</comment>
<dbReference type="InterPro" id="IPR036217">
    <property type="entry name" value="MethylDNA_cys_MeTrfase_DNAb"/>
</dbReference>
<dbReference type="PANTHER" id="PTHR10815">
    <property type="entry name" value="METHYLATED-DNA--PROTEIN-CYSTEINE METHYLTRANSFERASE"/>
    <property type="match status" value="1"/>
</dbReference>
<evidence type="ECO:0000259" key="7">
    <source>
        <dbReference type="Pfam" id="PF01035"/>
    </source>
</evidence>
<dbReference type="InterPro" id="IPR036631">
    <property type="entry name" value="MGMT_N_sf"/>
</dbReference>
<comment type="catalytic activity">
    <reaction evidence="6">
        <text>a 6-O-methyl-2'-deoxyguanosine in DNA + L-cysteinyl-[protein] = S-methyl-L-cysteinyl-[protein] + a 2'-deoxyguanosine in DNA</text>
        <dbReference type="Rhea" id="RHEA:24000"/>
        <dbReference type="Rhea" id="RHEA-COMP:10131"/>
        <dbReference type="Rhea" id="RHEA-COMP:10132"/>
        <dbReference type="Rhea" id="RHEA-COMP:11367"/>
        <dbReference type="Rhea" id="RHEA-COMP:11368"/>
        <dbReference type="ChEBI" id="CHEBI:29950"/>
        <dbReference type="ChEBI" id="CHEBI:82612"/>
        <dbReference type="ChEBI" id="CHEBI:85445"/>
        <dbReference type="ChEBI" id="CHEBI:85448"/>
        <dbReference type="EC" id="2.1.1.63"/>
    </reaction>
</comment>
<keyword evidence="5" id="KW-0234">DNA repair</keyword>
<reference evidence="8" key="1">
    <citation type="submission" date="2020-10" db="EMBL/GenBank/DDBJ databases">
        <title>Connecting structure to function with the recovery of over 1000 high-quality activated sludge metagenome-assembled genomes encoding full-length rRNA genes using long-read sequencing.</title>
        <authorList>
            <person name="Singleton C.M."/>
            <person name="Petriglieri F."/>
            <person name="Kristensen J.M."/>
            <person name="Kirkegaard R.H."/>
            <person name="Michaelsen T.Y."/>
            <person name="Andersen M.H."/>
            <person name="Karst S.M."/>
            <person name="Dueholm M.S."/>
            <person name="Nielsen P.H."/>
            <person name="Albertsen M."/>
        </authorList>
    </citation>
    <scope>NUCLEOTIDE SEQUENCE</scope>
    <source>
        <strain evidence="8">Skiv_18-Q3-R9-52_MAXAC.067</strain>
    </source>
</reference>
<dbReference type="AlphaFoldDB" id="A0A9D7SHN9"/>
<dbReference type="EMBL" id="JADKIO010000012">
    <property type="protein sequence ID" value="MBK9797872.1"/>
    <property type="molecule type" value="Genomic_DNA"/>
</dbReference>
<dbReference type="NCBIfam" id="TIGR00589">
    <property type="entry name" value="ogt"/>
    <property type="match status" value="1"/>
</dbReference>
<dbReference type="Proteomes" id="UP000886657">
    <property type="component" value="Unassembled WGS sequence"/>
</dbReference>
<dbReference type="Pfam" id="PF01035">
    <property type="entry name" value="DNA_binding_1"/>
    <property type="match status" value="1"/>
</dbReference>
<evidence type="ECO:0000256" key="6">
    <source>
        <dbReference type="ARBA" id="ARBA00049348"/>
    </source>
</evidence>
<dbReference type="Gene3D" id="1.10.10.10">
    <property type="entry name" value="Winged helix-like DNA-binding domain superfamily/Winged helix DNA-binding domain"/>
    <property type="match status" value="1"/>
</dbReference>
<proteinExistence type="predicted"/>
<sequence length="158" mass="16934">MRRDCSFVTALGRLHLAWTAEGICGLRFDEGLLEHEAKDAPAWVLEAIRRLLAHLAGQPQDLAAIPLDLSELTPFQLQVVEVLRTTRPGQTLSYGDVALRLGRPGAARAVGQAVKANPILLLVPCHRVVAAKGPGGWSAFGTPERKARLLALEGFTGG</sequence>
<keyword evidence="2" id="KW-0489">Methyltransferase</keyword>
<gene>
    <name evidence="8" type="ORF">IPP58_15600</name>
</gene>
<dbReference type="SUPFAM" id="SSF46767">
    <property type="entry name" value="Methylated DNA-protein cysteine methyltransferase, C-terminal domain"/>
    <property type="match status" value="1"/>
</dbReference>
<protein>
    <submittedName>
        <fullName evidence="8">Methylated-DNA--[protein]-cysteine S-methyltransferase</fullName>
    </submittedName>
</protein>
<name>A0A9D7SHN9_9BACT</name>
<evidence type="ECO:0000256" key="5">
    <source>
        <dbReference type="ARBA" id="ARBA00023204"/>
    </source>
</evidence>
<keyword evidence="3" id="KW-0808">Transferase</keyword>
<dbReference type="GO" id="GO:0006281">
    <property type="term" value="P:DNA repair"/>
    <property type="evidence" value="ECO:0007669"/>
    <property type="project" value="UniProtKB-KW"/>
</dbReference>
<evidence type="ECO:0000313" key="9">
    <source>
        <dbReference type="Proteomes" id="UP000886657"/>
    </source>
</evidence>
<dbReference type="CDD" id="cd06445">
    <property type="entry name" value="ATase"/>
    <property type="match status" value="1"/>
</dbReference>
<dbReference type="InterPro" id="IPR014048">
    <property type="entry name" value="MethylDNA_cys_MeTrfase_DNA-bd"/>
</dbReference>
<organism evidence="8 9">
    <name type="scientific">Candidatus Geothrix skivensis</name>
    <dbReference type="NCBI Taxonomy" id="2954439"/>
    <lineage>
        <taxon>Bacteria</taxon>
        <taxon>Pseudomonadati</taxon>
        <taxon>Acidobacteriota</taxon>
        <taxon>Holophagae</taxon>
        <taxon>Holophagales</taxon>
        <taxon>Holophagaceae</taxon>
        <taxon>Geothrix</taxon>
    </lineage>
</organism>
<dbReference type="InterPro" id="IPR001497">
    <property type="entry name" value="MethylDNA_cys_MeTrfase_AS"/>
</dbReference>
<comment type="caution">
    <text evidence="8">The sequence shown here is derived from an EMBL/GenBank/DDBJ whole genome shotgun (WGS) entry which is preliminary data.</text>
</comment>
<feature type="domain" description="Methylated-DNA-[protein]-cysteine S-methyltransferase DNA binding" evidence="7">
    <location>
        <begin position="74"/>
        <end position="154"/>
    </location>
</feature>
<dbReference type="PANTHER" id="PTHR10815:SF5">
    <property type="entry name" value="METHYLATED-DNA--PROTEIN-CYSTEINE METHYLTRANSFERASE"/>
    <property type="match status" value="1"/>
</dbReference>
<dbReference type="GO" id="GO:0032259">
    <property type="term" value="P:methylation"/>
    <property type="evidence" value="ECO:0007669"/>
    <property type="project" value="UniProtKB-KW"/>
</dbReference>
<evidence type="ECO:0000256" key="1">
    <source>
        <dbReference type="ARBA" id="ARBA00001286"/>
    </source>
</evidence>
<evidence type="ECO:0000256" key="2">
    <source>
        <dbReference type="ARBA" id="ARBA00022603"/>
    </source>
</evidence>
<evidence type="ECO:0000256" key="4">
    <source>
        <dbReference type="ARBA" id="ARBA00022763"/>
    </source>
</evidence>
<dbReference type="SUPFAM" id="SSF53155">
    <property type="entry name" value="Methylated DNA-protein cysteine methyltransferase domain"/>
    <property type="match status" value="1"/>
</dbReference>